<evidence type="ECO:0000256" key="1">
    <source>
        <dbReference type="SAM" id="MobiDB-lite"/>
    </source>
</evidence>
<name>A0A6P4CUP6_ARADU</name>
<dbReference type="Pfam" id="PF05678">
    <property type="entry name" value="VQ"/>
    <property type="match status" value="1"/>
</dbReference>
<evidence type="ECO:0000313" key="4">
    <source>
        <dbReference type="RefSeq" id="XP_015957387.1"/>
    </source>
</evidence>
<feature type="compositionally biased region" description="Low complexity" evidence="1">
    <location>
        <begin position="77"/>
        <end position="89"/>
    </location>
</feature>
<dbReference type="OrthoDB" id="780193at2759"/>
<organism evidence="3 4">
    <name type="scientific">Arachis duranensis</name>
    <name type="common">Wild peanut</name>
    <dbReference type="NCBI Taxonomy" id="130453"/>
    <lineage>
        <taxon>Eukaryota</taxon>
        <taxon>Viridiplantae</taxon>
        <taxon>Streptophyta</taxon>
        <taxon>Embryophyta</taxon>
        <taxon>Tracheophyta</taxon>
        <taxon>Spermatophyta</taxon>
        <taxon>Magnoliopsida</taxon>
        <taxon>eudicotyledons</taxon>
        <taxon>Gunneridae</taxon>
        <taxon>Pentapetalae</taxon>
        <taxon>rosids</taxon>
        <taxon>fabids</taxon>
        <taxon>Fabales</taxon>
        <taxon>Fabaceae</taxon>
        <taxon>Papilionoideae</taxon>
        <taxon>50 kb inversion clade</taxon>
        <taxon>dalbergioids sensu lato</taxon>
        <taxon>Dalbergieae</taxon>
        <taxon>Pterocarpus clade</taxon>
        <taxon>Arachis</taxon>
    </lineage>
</organism>
<dbReference type="RefSeq" id="XP_015957387.1">
    <property type="nucleotide sequence ID" value="XM_016101901.3"/>
</dbReference>
<reference evidence="4" key="2">
    <citation type="submission" date="2025-08" db="UniProtKB">
        <authorList>
            <consortium name="RefSeq"/>
        </authorList>
    </citation>
    <scope>IDENTIFICATION</scope>
    <source>
        <tissue evidence="4">Whole plant</tissue>
    </source>
</reference>
<dbReference type="PANTHER" id="PTHR33179">
    <property type="entry name" value="VQ MOTIF-CONTAINING PROTEIN"/>
    <property type="match status" value="1"/>
</dbReference>
<evidence type="ECO:0000313" key="3">
    <source>
        <dbReference type="Proteomes" id="UP000515211"/>
    </source>
</evidence>
<accession>A0A6P4CUP6</accession>
<sequence>MSGAMAATTTDHHKWMMQLYEQPQMDCDGSNMAPPIMEAFSDATVVTTMSPESSSMMMLSQISNSSCSSSISNVQLLSPKRNNNNNNNNSAFKPIRKRSRASRRTPTTLLNANTNNFRELVQKFTGCGSTHMSLSIHKGPITLNFQQGSNNNDNNHKMILHHYHHHQQQQQQNSTTTSGTVSPFGTRTSNYYFYNQQPHDHHDVAAVMPSSQEQQSGGGGLISTSLDSNLPSYDADYLSSSRPTSMDASEDFGLHQLTVNDFSNNGIKGSGFFM</sequence>
<evidence type="ECO:0000259" key="2">
    <source>
        <dbReference type="Pfam" id="PF05678"/>
    </source>
</evidence>
<reference evidence="3" key="1">
    <citation type="journal article" date="2016" name="Nat. Genet.">
        <title>The genome sequences of Arachis duranensis and Arachis ipaensis, the diploid ancestors of cultivated peanut.</title>
        <authorList>
            <person name="Bertioli D.J."/>
            <person name="Cannon S.B."/>
            <person name="Froenicke L."/>
            <person name="Huang G."/>
            <person name="Farmer A.D."/>
            <person name="Cannon E.K."/>
            <person name="Liu X."/>
            <person name="Gao D."/>
            <person name="Clevenger J."/>
            <person name="Dash S."/>
            <person name="Ren L."/>
            <person name="Moretzsohn M.C."/>
            <person name="Shirasawa K."/>
            <person name="Huang W."/>
            <person name="Vidigal B."/>
            <person name="Abernathy B."/>
            <person name="Chu Y."/>
            <person name="Niederhuth C.E."/>
            <person name="Umale P."/>
            <person name="Araujo A.C."/>
            <person name="Kozik A."/>
            <person name="Kim K.D."/>
            <person name="Burow M.D."/>
            <person name="Varshney R.K."/>
            <person name="Wang X."/>
            <person name="Zhang X."/>
            <person name="Barkley N."/>
            <person name="Guimaraes P.M."/>
            <person name="Isobe S."/>
            <person name="Guo B."/>
            <person name="Liao B."/>
            <person name="Stalker H.T."/>
            <person name="Schmitz R.J."/>
            <person name="Scheffler B.E."/>
            <person name="Leal-Bertioli S.C."/>
            <person name="Xun X."/>
            <person name="Jackson S.A."/>
            <person name="Michelmore R."/>
            <person name="Ozias-Akins P."/>
        </authorList>
    </citation>
    <scope>NUCLEOTIDE SEQUENCE [LARGE SCALE GENOMIC DNA]</scope>
    <source>
        <strain evidence="3">cv. V14167</strain>
    </source>
</reference>
<feature type="domain" description="VQ" evidence="2">
    <location>
        <begin position="105"/>
        <end position="130"/>
    </location>
</feature>
<gene>
    <name evidence="4" type="primary">LOC107481625</name>
</gene>
<keyword evidence="3" id="KW-1185">Reference proteome</keyword>
<dbReference type="InterPro" id="IPR039609">
    <property type="entry name" value="VQ_15/22"/>
</dbReference>
<dbReference type="GeneID" id="107481625"/>
<protein>
    <submittedName>
        <fullName evidence="4">Uncharacterized protein LOC107481625</fullName>
    </submittedName>
</protein>
<dbReference type="Proteomes" id="UP000515211">
    <property type="component" value="Chromosome 3"/>
</dbReference>
<proteinExistence type="predicted"/>
<dbReference type="KEGG" id="adu:107481625"/>
<dbReference type="InterPro" id="IPR008889">
    <property type="entry name" value="VQ"/>
</dbReference>
<dbReference type="AlphaFoldDB" id="A0A6P4CUP6"/>
<feature type="region of interest" description="Disordered" evidence="1">
    <location>
        <begin position="77"/>
        <end position="105"/>
    </location>
</feature>
<dbReference type="PANTHER" id="PTHR33179:SF30">
    <property type="entry name" value="VQ DOMAIN-CONTAINING PROTEIN"/>
    <property type="match status" value="1"/>
</dbReference>
<feature type="compositionally biased region" description="Basic residues" evidence="1">
    <location>
        <begin position="94"/>
        <end position="103"/>
    </location>
</feature>